<keyword evidence="2" id="KW-0539">Nucleus</keyword>
<reference evidence="6 7" key="1">
    <citation type="journal article" date="2014" name="Agronomy (Basel)">
        <title>A Draft Genome Sequence for Ensete ventricosum, the Drought-Tolerant Tree Against Hunger.</title>
        <authorList>
            <person name="Harrison J."/>
            <person name="Moore K.A."/>
            <person name="Paszkiewicz K."/>
            <person name="Jones T."/>
            <person name="Grant M."/>
            <person name="Ambacheew D."/>
            <person name="Muzemil S."/>
            <person name="Studholme D.J."/>
        </authorList>
    </citation>
    <scope>NUCLEOTIDE SEQUENCE [LARGE SCALE GENOMIC DNA]</scope>
</reference>
<dbReference type="PANTHER" id="PTHR33432:SF27">
    <property type="entry name" value="PROTEIN EMSY-LIKE 3"/>
    <property type="match status" value="1"/>
</dbReference>
<gene>
    <name evidence="6" type="ORF">B296_00042013</name>
</gene>
<name>A0A426Z892_ENSVE</name>
<dbReference type="EMBL" id="AMZH03007875">
    <property type="protein sequence ID" value="RRT60224.1"/>
    <property type="molecule type" value="Genomic_DNA"/>
</dbReference>
<dbReference type="Pfam" id="PF03735">
    <property type="entry name" value="ENT"/>
    <property type="match status" value="1"/>
</dbReference>
<dbReference type="GO" id="GO:0005634">
    <property type="term" value="C:nucleus"/>
    <property type="evidence" value="ECO:0007669"/>
    <property type="project" value="UniProtKB-SubCell"/>
</dbReference>
<evidence type="ECO:0000256" key="4">
    <source>
        <dbReference type="SAM" id="MobiDB-lite"/>
    </source>
</evidence>
<dbReference type="Gene3D" id="1.10.1240.40">
    <property type="entry name" value="ENT domain"/>
    <property type="match status" value="1"/>
</dbReference>
<feature type="non-terminal residue" evidence="6">
    <location>
        <position position="1"/>
    </location>
</feature>
<keyword evidence="3" id="KW-0175">Coiled coil</keyword>
<sequence>CVQEKEDLITELRKELRVSDEEHRELLSRVNADDIIQRIRSICPEDVRWEGEDPGITHQSGQGPPHHGVKRTTGHGGGIPGAGRGRGSLKSQMKRDFPPSQNGIGKKSTGDIEILHTETLIKEVCV</sequence>
<proteinExistence type="predicted"/>
<evidence type="ECO:0000313" key="6">
    <source>
        <dbReference type="EMBL" id="RRT60224.1"/>
    </source>
</evidence>
<dbReference type="PANTHER" id="PTHR33432">
    <property type="entry name" value="PROTEIN EMSY-LIKE 4"/>
    <property type="match status" value="1"/>
</dbReference>
<comment type="subcellular location">
    <subcellularLocation>
        <location evidence="1">Nucleus</location>
    </subcellularLocation>
</comment>
<dbReference type="InterPro" id="IPR005491">
    <property type="entry name" value="ENT_dom"/>
</dbReference>
<feature type="coiled-coil region" evidence="3">
    <location>
        <begin position="2"/>
        <end position="29"/>
    </location>
</feature>
<feature type="domain" description="ENT" evidence="5">
    <location>
        <begin position="1"/>
        <end position="67"/>
    </location>
</feature>
<evidence type="ECO:0000256" key="1">
    <source>
        <dbReference type="ARBA" id="ARBA00004123"/>
    </source>
</evidence>
<evidence type="ECO:0000256" key="2">
    <source>
        <dbReference type="ARBA" id="ARBA00023242"/>
    </source>
</evidence>
<dbReference type="InterPro" id="IPR036142">
    <property type="entry name" value="ENT_dom-like_sf"/>
</dbReference>
<comment type="caution">
    <text evidence="6">The sequence shown here is derived from an EMBL/GenBank/DDBJ whole genome shotgun (WGS) entry which is preliminary data.</text>
</comment>
<dbReference type="Proteomes" id="UP000287651">
    <property type="component" value="Unassembled WGS sequence"/>
</dbReference>
<dbReference type="SUPFAM" id="SSF158639">
    <property type="entry name" value="ENT-like"/>
    <property type="match status" value="1"/>
</dbReference>
<evidence type="ECO:0000259" key="5">
    <source>
        <dbReference type="PROSITE" id="PS51138"/>
    </source>
</evidence>
<feature type="region of interest" description="Disordered" evidence="4">
    <location>
        <begin position="50"/>
        <end position="110"/>
    </location>
</feature>
<dbReference type="InterPro" id="IPR033485">
    <property type="entry name" value="EMSY-LIKE_plant"/>
</dbReference>
<accession>A0A426Z892</accession>
<evidence type="ECO:0000313" key="7">
    <source>
        <dbReference type="Proteomes" id="UP000287651"/>
    </source>
</evidence>
<organism evidence="6 7">
    <name type="scientific">Ensete ventricosum</name>
    <name type="common">Abyssinian banana</name>
    <name type="synonym">Musa ensete</name>
    <dbReference type="NCBI Taxonomy" id="4639"/>
    <lineage>
        <taxon>Eukaryota</taxon>
        <taxon>Viridiplantae</taxon>
        <taxon>Streptophyta</taxon>
        <taxon>Embryophyta</taxon>
        <taxon>Tracheophyta</taxon>
        <taxon>Spermatophyta</taxon>
        <taxon>Magnoliopsida</taxon>
        <taxon>Liliopsida</taxon>
        <taxon>Zingiberales</taxon>
        <taxon>Musaceae</taxon>
        <taxon>Ensete</taxon>
    </lineage>
</organism>
<feature type="compositionally biased region" description="Gly residues" evidence="4">
    <location>
        <begin position="74"/>
        <end position="86"/>
    </location>
</feature>
<dbReference type="GO" id="GO:0050832">
    <property type="term" value="P:defense response to fungus"/>
    <property type="evidence" value="ECO:0007669"/>
    <property type="project" value="InterPro"/>
</dbReference>
<evidence type="ECO:0000256" key="3">
    <source>
        <dbReference type="SAM" id="Coils"/>
    </source>
</evidence>
<dbReference type="PROSITE" id="PS51138">
    <property type="entry name" value="ENT"/>
    <property type="match status" value="1"/>
</dbReference>
<dbReference type="AlphaFoldDB" id="A0A426Z892"/>
<protein>
    <recommendedName>
        <fullName evidence="5">ENT domain-containing protein</fullName>
    </recommendedName>
</protein>